<dbReference type="SUPFAM" id="SSF51735">
    <property type="entry name" value="NAD(P)-binding Rossmann-fold domains"/>
    <property type="match status" value="1"/>
</dbReference>
<dbReference type="InterPro" id="IPR002347">
    <property type="entry name" value="SDR_fam"/>
</dbReference>
<dbReference type="InterPro" id="IPR036291">
    <property type="entry name" value="NAD(P)-bd_dom_sf"/>
</dbReference>
<name>A0A2X2D981_PSELU</name>
<dbReference type="Pfam" id="PF00106">
    <property type="entry name" value="adh_short"/>
    <property type="match status" value="1"/>
</dbReference>
<dbReference type="PRINTS" id="PR00081">
    <property type="entry name" value="GDHRDH"/>
</dbReference>
<accession>A0A2X2D981</accession>
<sequence>MIDLLNPESCASLLPSDLEKVGQLDIFYANAGSYIGGDLLEANSAGIDCIPNLNVNAVMKNVHDVLPHMIERGTGNIVVNGSVAGHFPVSWEPVYAMSKWAINSFVQTVRRQVNKPVFASRRFLLAPF</sequence>
<proteinExistence type="inferred from homology"/>
<dbReference type="PANTHER" id="PTHR44169:SF6">
    <property type="entry name" value="NADPH-DEPENDENT 1-ACYLDIHYDROXYACETONE PHOSPHATE REDUCTASE"/>
    <property type="match status" value="1"/>
</dbReference>
<dbReference type="Proteomes" id="UP000250443">
    <property type="component" value="Unassembled WGS sequence"/>
</dbReference>
<dbReference type="GO" id="GO:0050255">
    <property type="term" value="F:ribitol 2-dehydrogenase (NAD+) activity"/>
    <property type="evidence" value="ECO:0007669"/>
    <property type="project" value="UniProtKB-EC"/>
</dbReference>
<dbReference type="PANTHER" id="PTHR44169">
    <property type="entry name" value="NADPH-DEPENDENT 1-ACYLDIHYDROXYACETONE PHOSPHATE REDUCTASE"/>
    <property type="match status" value="1"/>
</dbReference>
<dbReference type="Gene3D" id="3.40.50.720">
    <property type="entry name" value="NAD(P)-binding Rossmann-like Domain"/>
    <property type="match status" value="1"/>
</dbReference>
<dbReference type="EMBL" id="UAUF01000016">
    <property type="protein sequence ID" value="SPZ16728.1"/>
    <property type="molecule type" value="Genomic_DNA"/>
</dbReference>
<evidence type="ECO:0000313" key="4">
    <source>
        <dbReference type="Proteomes" id="UP000250443"/>
    </source>
</evidence>
<evidence type="ECO:0000256" key="1">
    <source>
        <dbReference type="ARBA" id="ARBA00006484"/>
    </source>
</evidence>
<dbReference type="PROSITE" id="PS00061">
    <property type="entry name" value="ADH_SHORT"/>
    <property type="match status" value="1"/>
</dbReference>
<keyword evidence="2 3" id="KW-0560">Oxidoreductase</keyword>
<reference evidence="3 4" key="1">
    <citation type="submission" date="2018-06" db="EMBL/GenBank/DDBJ databases">
        <authorList>
            <consortium name="Pathogen Informatics"/>
            <person name="Doyle S."/>
        </authorList>
    </citation>
    <scope>NUCLEOTIDE SEQUENCE [LARGE SCALE GENOMIC DNA]</scope>
    <source>
        <strain evidence="3 4">NCTC11842</strain>
    </source>
</reference>
<evidence type="ECO:0000313" key="3">
    <source>
        <dbReference type="EMBL" id="SPZ16728.1"/>
    </source>
</evidence>
<dbReference type="CDD" id="cd05233">
    <property type="entry name" value="SDR_c"/>
    <property type="match status" value="1"/>
</dbReference>
<dbReference type="EC" id="1.1.1.56" evidence="3"/>
<evidence type="ECO:0000256" key="2">
    <source>
        <dbReference type="ARBA" id="ARBA00023002"/>
    </source>
</evidence>
<comment type="similarity">
    <text evidence="1">Belongs to the short-chain dehydrogenases/reductases (SDR) family.</text>
</comment>
<dbReference type="InterPro" id="IPR020904">
    <property type="entry name" value="Sc_DH/Rdtase_CS"/>
</dbReference>
<protein>
    <submittedName>
        <fullName evidence="3">Short chain dehydrogenase</fullName>
        <ecNumber evidence="3">1.1.1.56</ecNumber>
    </submittedName>
</protein>
<dbReference type="AlphaFoldDB" id="A0A2X2D981"/>
<gene>
    <name evidence="3" type="primary">rbtD</name>
    <name evidence="3" type="ORF">NCTC11842_05766</name>
</gene>
<organism evidence="3 4">
    <name type="scientific">Pseudomonas luteola</name>
    <dbReference type="NCBI Taxonomy" id="47886"/>
    <lineage>
        <taxon>Bacteria</taxon>
        <taxon>Pseudomonadati</taxon>
        <taxon>Pseudomonadota</taxon>
        <taxon>Gammaproteobacteria</taxon>
        <taxon>Pseudomonadales</taxon>
        <taxon>Pseudomonadaceae</taxon>
        <taxon>Pseudomonas</taxon>
    </lineage>
</organism>